<dbReference type="InterPro" id="IPR000232">
    <property type="entry name" value="HSF_DNA-bd"/>
</dbReference>
<dbReference type="SMART" id="SM00415">
    <property type="entry name" value="HSF"/>
    <property type="match status" value="1"/>
</dbReference>
<keyword evidence="2" id="KW-0238">DNA-binding</keyword>
<keyword evidence="7" id="KW-1185">Reference proteome</keyword>
<reference evidence="6" key="1">
    <citation type="submission" date="2023-08" db="EMBL/GenBank/DDBJ databases">
        <authorList>
            <person name="Audoor S."/>
            <person name="Bilcke G."/>
        </authorList>
    </citation>
    <scope>NUCLEOTIDE SEQUENCE</scope>
</reference>
<comment type="caution">
    <text evidence="6">The sequence shown here is derived from an EMBL/GenBank/DDBJ whole genome shotgun (WGS) entry which is preliminary data.</text>
</comment>
<organism evidence="6 7">
    <name type="scientific">Cylindrotheca closterium</name>
    <dbReference type="NCBI Taxonomy" id="2856"/>
    <lineage>
        <taxon>Eukaryota</taxon>
        <taxon>Sar</taxon>
        <taxon>Stramenopiles</taxon>
        <taxon>Ochrophyta</taxon>
        <taxon>Bacillariophyta</taxon>
        <taxon>Bacillariophyceae</taxon>
        <taxon>Bacillariophycidae</taxon>
        <taxon>Bacillariales</taxon>
        <taxon>Bacillariaceae</taxon>
        <taxon>Cylindrotheca</taxon>
    </lineage>
</organism>
<dbReference type="GO" id="GO:0005634">
    <property type="term" value="C:nucleus"/>
    <property type="evidence" value="ECO:0007669"/>
    <property type="project" value="UniProtKB-SubCell"/>
</dbReference>
<feature type="domain" description="HSF-type DNA-binding" evidence="5">
    <location>
        <begin position="13"/>
        <end position="112"/>
    </location>
</feature>
<proteinExistence type="inferred from homology"/>
<evidence type="ECO:0000313" key="6">
    <source>
        <dbReference type="EMBL" id="CAJ1937580.1"/>
    </source>
</evidence>
<evidence type="ECO:0000259" key="5">
    <source>
        <dbReference type="SMART" id="SM00415"/>
    </source>
</evidence>
<sequence>MQITIEKRQCYHQEGTFPVKLHQMLEAVSDSSEMSHYASWDPDGRSFTIADPKEFTDKIMSHFFNQTKYKSFQRQLNFYGFYRTCRGKIRGVYSHPLFQRNQPALCNHMKRLDSRDHKEGTTSSNKTLRMSCSSLHQLPKEITINGPRLQPTESNFSKPVFTQSEYHDKSLNPLPFPTCASSPSHLRTVSVKTATTSEESSSCCDSSIGTIDILLPVDNSWEFNGSFGDDFFQAL</sequence>
<evidence type="ECO:0000313" key="7">
    <source>
        <dbReference type="Proteomes" id="UP001295423"/>
    </source>
</evidence>
<protein>
    <recommendedName>
        <fullName evidence="5">HSF-type DNA-binding domain-containing protein</fullName>
    </recommendedName>
</protein>
<dbReference type="SUPFAM" id="SSF46785">
    <property type="entry name" value="Winged helix' DNA-binding domain"/>
    <property type="match status" value="1"/>
</dbReference>
<evidence type="ECO:0000256" key="2">
    <source>
        <dbReference type="ARBA" id="ARBA00023125"/>
    </source>
</evidence>
<dbReference type="FunFam" id="1.10.10.10:FF:000479">
    <property type="entry name" value="Predicted protein"/>
    <property type="match status" value="1"/>
</dbReference>
<dbReference type="InterPro" id="IPR036388">
    <property type="entry name" value="WH-like_DNA-bd_sf"/>
</dbReference>
<comment type="subcellular location">
    <subcellularLocation>
        <location evidence="1">Nucleus</location>
    </subcellularLocation>
</comment>
<name>A0AAD2CQX1_9STRA</name>
<accession>A0AAD2CQX1</accession>
<evidence type="ECO:0000256" key="1">
    <source>
        <dbReference type="ARBA" id="ARBA00004123"/>
    </source>
</evidence>
<dbReference type="EMBL" id="CAKOGP040000668">
    <property type="protein sequence ID" value="CAJ1937580.1"/>
    <property type="molecule type" value="Genomic_DNA"/>
</dbReference>
<dbReference type="PANTHER" id="PTHR10015">
    <property type="entry name" value="HEAT SHOCK TRANSCRIPTION FACTOR"/>
    <property type="match status" value="1"/>
</dbReference>
<dbReference type="InterPro" id="IPR036390">
    <property type="entry name" value="WH_DNA-bd_sf"/>
</dbReference>
<dbReference type="Pfam" id="PF00447">
    <property type="entry name" value="HSF_DNA-bind"/>
    <property type="match status" value="1"/>
</dbReference>
<dbReference type="Proteomes" id="UP001295423">
    <property type="component" value="Unassembled WGS sequence"/>
</dbReference>
<evidence type="ECO:0000256" key="4">
    <source>
        <dbReference type="RuleBase" id="RU004020"/>
    </source>
</evidence>
<dbReference type="PANTHER" id="PTHR10015:SF206">
    <property type="entry name" value="HSF-TYPE DNA-BINDING DOMAIN-CONTAINING PROTEIN"/>
    <property type="match status" value="1"/>
</dbReference>
<dbReference type="AlphaFoldDB" id="A0AAD2CQX1"/>
<dbReference type="GO" id="GO:0003700">
    <property type="term" value="F:DNA-binding transcription factor activity"/>
    <property type="evidence" value="ECO:0007669"/>
    <property type="project" value="InterPro"/>
</dbReference>
<keyword evidence="3" id="KW-0539">Nucleus</keyword>
<comment type="similarity">
    <text evidence="4">Belongs to the HSF family.</text>
</comment>
<dbReference type="GO" id="GO:0043565">
    <property type="term" value="F:sequence-specific DNA binding"/>
    <property type="evidence" value="ECO:0007669"/>
    <property type="project" value="InterPro"/>
</dbReference>
<gene>
    <name evidence="6" type="ORF">CYCCA115_LOCUS5715</name>
</gene>
<dbReference type="Gene3D" id="1.10.10.10">
    <property type="entry name" value="Winged helix-like DNA-binding domain superfamily/Winged helix DNA-binding domain"/>
    <property type="match status" value="1"/>
</dbReference>
<evidence type="ECO:0000256" key="3">
    <source>
        <dbReference type="ARBA" id="ARBA00023242"/>
    </source>
</evidence>